<dbReference type="EMBL" id="PDKN01000011">
    <property type="protein sequence ID" value="RXJ54091.1"/>
    <property type="molecule type" value="Genomic_DNA"/>
</dbReference>
<dbReference type="InterPro" id="IPR036249">
    <property type="entry name" value="Thioredoxin-like_sf"/>
</dbReference>
<dbReference type="AlphaFoldDB" id="A0A4Q0XM03"/>
<accession>A0A4Q0XM03</accession>
<dbReference type="Proteomes" id="UP000290657">
    <property type="component" value="Unassembled WGS sequence"/>
</dbReference>
<proteinExistence type="predicted"/>
<gene>
    <name evidence="1" type="ORF">CRV04_11965</name>
</gene>
<dbReference type="SUPFAM" id="SSF52833">
    <property type="entry name" value="Thioredoxin-like"/>
    <property type="match status" value="1"/>
</dbReference>
<evidence type="ECO:0000313" key="2">
    <source>
        <dbReference type="Proteomes" id="UP000290657"/>
    </source>
</evidence>
<sequence>MENRRFNTMGSEVVDGYVCKPKKLISDKPIMYFKTQIFLCDGERCSAANKNKELAAHLRELLKRMQLHTGKNRIKISRTNCFGACRFRQVAVVYENTKANGYLANNNIWLKNIHKYDMKKWESLFNDLSSNHALEGLEYEQIPMSELEDE</sequence>
<evidence type="ECO:0008006" key="3">
    <source>
        <dbReference type="Google" id="ProtNLM"/>
    </source>
</evidence>
<name>A0A4Q0XM03_9BACT</name>
<protein>
    <recommendedName>
        <fullName evidence="3">(2Fe-2S) ferredoxin domain-containing protein</fullName>
    </recommendedName>
</protein>
<organism evidence="1 2">
    <name type="scientific">Candidatus Marinarcus aquaticus</name>
    <dbReference type="NCBI Taxonomy" id="2044504"/>
    <lineage>
        <taxon>Bacteria</taxon>
        <taxon>Pseudomonadati</taxon>
        <taxon>Campylobacterota</taxon>
        <taxon>Epsilonproteobacteria</taxon>
        <taxon>Campylobacterales</taxon>
        <taxon>Arcobacteraceae</taxon>
        <taxon>Candidatus Marinarcus</taxon>
    </lineage>
</organism>
<keyword evidence="2" id="KW-1185">Reference proteome</keyword>
<reference evidence="1 2" key="1">
    <citation type="submission" date="2017-10" db="EMBL/GenBank/DDBJ databases">
        <title>Genomics of the genus Arcobacter.</title>
        <authorList>
            <person name="Perez-Cataluna A."/>
            <person name="Figueras M.J."/>
        </authorList>
    </citation>
    <scope>NUCLEOTIDE SEQUENCE [LARGE SCALE GENOMIC DNA]</scope>
    <source>
        <strain evidence="1 2">CECT 8987</strain>
    </source>
</reference>
<evidence type="ECO:0000313" key="1">
    <source>
        <dbReference type="EMBL" id="RXJ54091.1"/>
    </source>
</evidence>
<dbReference type="OrthoDB" id="5344153at2"/>
<comment type="caution">
    <text evidence="1">The sequence shown here is derived from an EMBL/GenBank/DDBJ whole genome shotgun (WGS) entry which is preliminary data.</text>
</comment>
<dbReference type="CDD" id="cd02980">
    <property type="entry name" value="TRX_Fd_family"/>
    <property type="match status" value="1"/>
</dbReference>
<dbReference type="Gene3D" id="3.40.30.10">
    <property type="entry name" value="Glutaredoxin"/>
    <property type="match status" value="1"/>
</dbReference>
<dbReference type="RefSeq" id="WP_128997095.1">
    <property type="nucleotide sequence ID" value="NZ_PDKN01000011.1"/>
</dbReference>